<accession>A0A2P5G135</accession>
<keyword evidence="2" id="KW-1185">Reference proteome</keyword>
<protein>
    <submittedName>
        <fullName evidence="1">Uncharacterized protein</fullName>
    </submittedName>
</protein>
<name>A0A2P5G135_TREOI</name>
<sequence length="127" mass="14514">MGIEMDNWVRSDWMSISGHERADRLGWLLGQSSMKCRSECCCCCCCWLGSVVSDRSVRSREEPKLRQFNREVFFCEGLRSESVVTSPNSLDEPVKNEVSLDNNERPVVFCCCILQSSSVTKLNDIYD</sequence>
<comment type="caution">
    <text evidence="1">The sequence shown here is derived from an EMBL/GenBank/DDBJ whole genome shotgun (WGS) entry which is preliminary data.</text>
</comment>
<reference evidence="2" key="1">
    <citation type="submission" date="2016-06" db="EMBL/GenBank/DDBJ databases">
        <title>Parallel loss of symbiosis genes in relatives of nitrogen-fixing non-legume Parasponia.</title>
        <authorList>
            <person name="Van Velzen R."/>
            <person name="Holmer R."/>
            <person name="Bu F."/>
            <person name="Rutten L."/>
            <person name="Van Zeijl A."/>
            <person name="Liu W."/>
            <person name="Santuari L."/>
            <person name="Cao Q."/>
            <person name="Sharma T."/>
            <person name="Shen D."/>
            <person name="Roswanjaya Y."/>
            <person name="Wardhani T."/>
            <person name="Kalhor M.S."/>
            <person name="Jansen J."/>
            <person name="Van den Hoogen J."/>
            <person name="Gungor B."/>
            <person name="Hartog M."/>
            <person name="Hontelez J."/>
            <person name="Verver J."/>
            <person name="Yang W.-C."/>
            <person name="Schijlen E."/>
            <person name="Repin R."/>
            <person name="Schilthuizen M."/>
            <person name="Schranz E."/>
            <person name="Heidstra R."/>
            <person name="Miyata K."/>
            <person name="Fedorova E."/>
            <person name="Kohlen W."/>
            <person name="Bisseling T."/>
            <person name="Smit S."/>
            <person name="Geurts R."/>
        </authorList>
    </citation>
    <scope>NUCLEOTIDE SEQUENCE [LARGE SCALE GENOMIC DNA]</scope>
    <source>
        <strain evidence="2">cv. RG33-2</strain>
    </source>
</reference>
<dbReference type="Proteomes" id="UP000237000">
    <property type="component" value="Unassembled WGS sequence"/>
</dbReference>
<evidence type="ECO:0000313" key="2">
    <source>
        <dbReference type="Proteomes" id="UP000237000"/>
    </source>
</evidence>
<gene>
    <name evidence="1" type="ORF">TorRG33x02_000350</name>
</gene>
<dbReference type="EMBL" id="JXTC01000001">
    <property type="protein sequence ID" value="POO03731.1"/>
    <property type="molecule type" value="Genomic_DNA"/>
</dbReference>
<dbReference type="AlphaFoldDB" id="A0A2P5G135"/>
<dbReference type="OrthoDB" id="10309215at2759"/>
<dbReference type="InParanoid" id="A0A2P5G135"/>
<organism evidence="1 2">
    <name type="scientific">Trema orientale</name>
    <name type="common">Charcoal tree</name>
    <name type="synonym">Celtis orientalis</name>
    <dbReference type="NCBI Taxonomy" id="63057"/>
    <lineage>
        <taxon>Eukaryota</taxon>
        <taxon>Viridiplantae</taxon>
        <taxon>Streptophyta</taxon>
        <taxon>Embryophyta</taxon>
        <taxon>Tracheophyta</taxon>
        <taxon>Spermatophyta</taxon>
        <taxon>Magnoliopsida</taxon>
        <taxon>eudicotyledons</taxon>
        <taxon>Gunneridae</taxon>
        <taxon>Pentapetalae</taxon>
        <taxon>rosids</taxon>
        <taxon>fabids</taxon>
        <taxon>Rosales</taxon>
        <taxon>Cannabaceae</taxon>
        <taxon>Trema</taxon>
    </lineage>
</organism>
<proteinExistence type="predicted"/>
<evidence type="ECO:0000313" key="1">
    <source>
        <dbReference type="EMBL" id="POO03731.1"/>
    </source>
</evidence>